<evidence type="ECO:0000313" key="11">
    <source>
        <dbReference type="Proteomes" id="UP000663870"/>
    </source>
</evidence>
<comment type="subcellular location">
    <subcellularLocation>
        <location evidence="2">Cytoplasmic vesicle</location>
    </subcellularLocation>
    <subcellularLocation>
        <location evidence="1">Early endosome</location>
    </subcellularLocation>
    <subcellularLocation>
        <location evidence="3">Late endosome</location>
    </subcellularLocation>
</comment>
<feature type="compositionally biased region" description="Polar residues" evidence="6">
    <location>
        <begin position="24"/>
        <end position="59"/>
    </location>
</feature>
<evidence type="ECO:0000313" key="8">
    <source>
        <dbReference type="EMBL" id="CAF1275604.1"/>
    </source>
</evidence>
<keyword evidence="11" id="KW-1185">Reference proteome</keyword>
<evidence type="ECO:0000313" key="10">
    <source>
        <dbReference type="Proteomes" id="UP000663864"/>
    </source>
</evidence>
<dbReference type="EMBL" id="CAJNOT010001532">
    <property type="protein sequence ID" value="CAF1213641.1"/>
    <property type="molecule type" value="Genomic_DNA"/>
</dbReference>
<organism evidence="7 10">
    <name type="scientific">Rotaria sordida</name>
    <dbReference type="NCBI Taxonomy" id="392033"/>
    <lineage>
        <taxon>Eukaryota</taxon>
        <taxon>Metazoa</taxon>
        <taxon>Spiralia</taxon>
        <taxon>Gnathifera</taxon>
        <taxon>Rotifera</taxon>
        <taxon>Eurotatoria</taxon>
        <taxon>Bdelloidea</taxon>
        <taxon>Philodinida</taxon>
        <taxon>Philodinidae</taxon>
        <taxon>Rotaria</taxon>
    </lineage>
</organism>
<dbReference type="InterPro" id="IPR040057">
    <property type="entry name" value="Spe-39"/>
</dbReference>
<dbReference type="Proteomes" id="UP000663870">
    <property type="component" value="Unassembled WGS sequence"/>
</dbReference>
<dbReference type="PANTHER" id="PTHR13364">
    <property type="entry name" value="DEFECTIVE SPERMATOGENESIS PROTEIN 39"/>
    <property type="match status" value="1"/>
</dbReference>
<reference evidence="7" key="1">
    <citation type="submission" date="2021-02" db="EMBL/GenBank/DDBJ databases">
        <authorList>
            <person name="Nowell W R."/>
        </authorList>
    </citation>
    <scope>NUCLEOTIDE SEQUENCE</scope>
</reference>
<feature type="compositionally biased region" description="Low complexity" evidence="6">
    <location>
        <begin position="66"/>
        <end position="79"/>
    </location>
</feature>
<proteinExistence type="predicted"/>
<keyword evidence="5" id="KW-0968">Cytoplasmic vesicle</keyword>
<evidence type="ECO:0000256" key="1">
    <source>
        <dbReference type="ARBA" id="ARBA00004412"/>
    </source>
</evidence>
<evidence type="ECO:0000313" key="9">
    <source>
        <dbReference type="EMBL" id="CAF1554784.1"/>
    </source>
</evidence>
<name>A0A814X2V7_9BILA</name>
<dbReference type="AlphaFoldDB" id="A0A814X2V7"/>
<evidence type="ECO:0000313" key="7">
    <source>
        <dbReference type="EMBL" id="CAF1213641.1"/>
    </source>
</evidence>
<evidence type="ECO:0000256" key="5">
    <source>
        <dbReference type="ARBA" id="ARBA00023329"/>
    </source>
</evidence>
<dbReference type="PANTHER" id="PTHR13364:SF6">
    <property type="entry name" value="SPERMATOGENESIS-DEFECTIVE PROTEIN 39 HOMOLOG"/>
    <property type="match status" value="1"/>
</dbReference>
<dbReference type="Proteomes" id="UP000663854">
    <property type="component" value="Unassembled WGS sequence"/>
</dbReference>
<evidence type="ECO:0000256" key="4">
    <source>
        <dbReference type="ARBA" id="ARBA00022753"/>
    </source>
</evidence>
<dbReference type="Proteomes" id="UP000663864">
    <property type="component" value="Unassembled WGS sequence"/>
</dbReference>
<comment type="caution">
    <text evidence="7">The sequence shown here is derived from an EMBL/GenBank/DDBJ whole genome shotgun (WGS) entry which is preliminary data.</text>
</comment>
<accession>A0A814X2V7</accession>
<dbReference type="GO" id="GO:0005769">
    <property type="term" value="C:early endosome"/>
    <property type="evidence" value="ECO:0007669"/>
    <property type="project" value="UniProtKB-SubCell"/>
</dbReference>
<evidence type="ECO:0000256" key="2">
    <source>
        <dbReference type="ARBA" id="ARBA00004541"/>
    </source>
</evidence>
<dbReference type="GO" id="GO:0007034">
    <property type="term" value="P:vacuolar transport"/>
    <property type="evidence" value="ECO:0007669"/>
    <property type="project" value="TreeGrafter"/>
</dbReference>
<keyword evidence="4" id="KW-0967">Endosome</keyword>
<feature type="region of interest" description="Disordered" evidence="6">
    <location>
        <begin position="24"/>
        <end position="79"/>
    </location>
</feature>
<protein>
    <submittedName>
        <fullName evidence="7">Uncharacterized protein</fullName>
    </submittedName>
</protein>
<gene>
    <name evidence="9" type="ORF">JXQ802_LOCUS43904</name>
    <name evidence="8" type="ORF">PYM288_LOCUS28611</name>
    <name evidence="7" type="ORF">ZHD862_LOCUS23499</name>
</gene>
<dbReference type="GO" id="GO:0006886">
    <property type="term" value="P:intracellular protein transport"/>
    <property type="evidence" value="ECO:0007669"/>
    <property type="project" value="TreeGrafter"/>
</dbReference>
<evidence type="ECO:0000256" key="3">
    <source>
        <dbReference type="ARBA" id="ARBA00004603"/>
    </source>
</evidence>
<evidence type="ECO:0000256" key="6">
    <source>
        <dbReference type="SAM" id="MobiDB-lite"/>
    </source>
</evidence>
<dbReference type="EMBL" id="CAJNOH010002145">
    <property type="protein sequence ID" value="CAF1275604.1"/>
    <property type="molecule type" value="Genomic_DNA"/>
</dbReference>
<dbReference type="EMBL" id="CAJNOL010003267">
    <property type="protein sequence ID" value="CAF1554784.1"/>
    <property type="molecule type" value="Genomic_DNA"/>
</dbReference>
<sequence>MDDDYWNSSSVTKKVSQQKIFDTDGSNTLDRFKSHSNPLTETLLDSSRSTPPLNTTGATSARYRPTATTTNNSPITTTTTTIKNNSPLTTTVKNNSPITTKATSNIQPKVIIPTSQVSRPIDQSVEYELIIMNSPSPKPLKKSQNLLRKVGQKVEQTFNISNSNVFHGSLSSLIDLPDSSYHRDVGGTHHLSHEDTVSLQNLPEYNPDSPRLKIRKKHAARFGRSQALVSSNDTHSNAQWLPHAEEYPDQTAKDRSTQYDKEMEIRCKNLLDNKSIKLDDIRDCDKKASLLRIAVSFNTPSVTVPVMIFLENTLSRPLFYELIKQHPSVLNNYINMNKLRFENDYYIAMLKQFGRNEDVAMIRLRQANQTNDMNTKMAILDQAATELGSHPWWHLQVAEQRLFHKKQRELQNSQNNRTVLELYKTVYETDFRKQKQNRNTDKSTFDRSKELETTFHMSPELIMCGKLSVIMHCGLRSHYDDFIHQAIHQGIFGKKYIIAPEYLADMVYNWVRASGEGQEKASETAERFLTMIPDPGKRIYFAEKFQNYDVAIDTIVNNLRDRLQLENLRKRMPHDHPAFNRATSMLENTKWRS</sequence>
<dbReference type="GO" id="GO:0005770">
    <property type="term" value="C:late endosome"/>
    <property type="evidence" value="ECO:0007669"/>
    <property type="project" value="UniProtKB-SubCell"/>
</dbReference>